<dbReference type="AlphaFoldDB" id="S9PQ65"/>
<name>S9PQ65_SCHOY</name>
<dbReference type="RefSeq" id="XP_013020001.1">
    <property type="nucleotide sequence ID" value="XM_013164547.1"/>
</dbReference>
<dbReference type="EMBL" id="KE503208">
    <property type="protein sequence ID" value="EPX71376.1"/>
    <property type="molecule type" value="Genomic_DNA"/>
</dbReference>
<accession>S9PQ65</accession>
<dbReference type="GeneID" id="25030574"/>
<gene>
    <name evidence="2" type="ORF">SOCG_01594</name>
</gene>
<protein>
    <submittedName>
        <fullName evidence="2">Stress responsive orphan 1</fullName>
    </submittedName>
</protein>
<feature type="region of interest" description="Disordered" evidence="1">
    <location>
        <begin position="42"/>
        <end position="75"/>
    </location>
</feature>
<organism evidence="2 3">
    <name type="scientific">Schizosaccharomyces octosporus (strain yFS286)</name>
    <name type="common">Fission yeast</name>
    <name type="synonym">Octosporomyces octosporus</name>
    <dbReference type="NCBI Taxonomy" id="483514"/>
    <lineage>
        <taxon>Eukaryota</taxon>
        <taxon>Fungi</taxon>
        <taxon>Dikarya</taxon>
        <taxon>Ascomycota</taxon>
        <taxon>Taphrinomycotina</taxon>
        <taxon>Schizosaccharomycetes</taxon>
        <taxon>Schizosaccharomycetales</taxon>
        <taxon>Schizosaccharomycetaceae</taxon>
        <taxon>Schizosaccharomyces</taxon>
    </lineage>
</organism>
<evidence type="ECO:0000313" key="2">
    <source>
        <dbReference type="EMBL" id="EPX71376.1"/>
    </source>
</evidence>
<dbReference type="VEuPathDB" id="FungiDB:SOCG_01594"/>
<proteinExistence type="predicted"/>
<dbReference type="Proteomes" id="UP000016088">
    <property type="component" value="Unassembled WGS sequence"/>
</dbReference>
<sequence length="106" mass="11614">MTLNNVARIFAQNGGVAAAAATTTAAMLRFSMKPAMGLGLQHQRLFSSQGPQRMDPSSVATEQRYESESSDQPSEYALYVQDARDDLNSPNWGCEQIKNNSAEWQA</sequence>
<keyword evidence="3" id="KW-1185">Reference proteome</keyword>
<evidence type="ECO:0000313" key="3">
    <source>
        <dbReference type="Proteomes" id="UP000016088"/>
    </source>
</evidence>
<dbReference type="OrthoDB" id="5402757at2759"/>
<dbReference type="OMA" id="MATMRRC"/>
<dbReference type="HOGENOM" id="CLU_2224740_0_0_1"/>
<reference evidence="2 3" key="1">
    <citation type="journal article" date="2011" name="Science">
        <title>Comparative functional genomics of the fission yeasts.</title>
        <authorList>
            <person name="Rhind N."/>
            <person name="Chen Z."/>
            <person name="Yassour M."/>
            <person name="Thompson D.A."/>
            <person name="Haas B.J."/>
            <person name="Habib N."/>
            <person name="Wapinski I."/>
            <person name="Roy S."/>
            <person name="Lin M.F."/>
            <person name="Heiman D.I."/>
            <person name="Young S.K."/>
            <person name="Furuya K."/>
            <person name="Guo Y."/>
            <person name="Pidoux A."/>
            <person name="Chen H.M."/>
            <person name="Robbertse B."/>
            <person name="Goldberg J.M."/>
            <person name="Aoki K."/>
            <person name="Bayne E.H."/>
            <person name="Berlin A.M."/>
            <person name="Desjardins C.A."/>
            <person name="Dobbs E."/>
            <person name="Dukaj L."/>
            <person name="Fan L."/>
            <person name="FitzGerald M.G."/>
            <person name="French C."/>
            <person name="Gujja S."/>
            <person name="Hansen K."/>
            <person name="Keifenheim D."/>
            <person name="Levin J.Z."/>
            <person name="Mosher R.A."/>
            <person name="Mueller C.A."/>
            <person name="Pfiffner J."/>
            <person name="Priest M."/>
            <person name="Russ C."/>
            <person name="Smialowska A."/>
            <person name="Swoboda P."/>
            <person name="Sykes S.M."/>
            <person name="Vaughn M."/>
            <person name="Vengrova S."/>
            <person name="Yoder R."/>
            <person name="Zeng Q."/>
            <person name="Allshire R."/>
            <person name="Baulcombe D."/>
            <person name="Birren B.W."/>
            <person name="Brown W."/>
            <person name="Ekwall K."/>
            <person name="Kellis M."/>
            <person name="Leatherwood J."/>
            <person name="Levin H."/>
            <person name="Margalit H."/>
            <person name="Martienssen R."/>
            <person name="Nieduszynski C.A."/>
            <person name="Spatafora J.W."/>
            <person name="Friedman N."/>
            <person name="Dalgaard J.Z."/>
            <person name="Baumann P."/>
            <person name="Niki H."/>
            <person name="Regev A."/>
            <person name="Nusbaum C."/>
        </authorList>
    </citation>
    <scope>NUCLEOTIDE SEQUENCE [LARGE SCALE GENOMIC DNA]</scope>
    <source>
        <strain evidence="3">yFS286</strain>
    </source>
</reference>
<evidence type="ECO:0000256" key="1">
    <source>
        <dbReference type="SAM" id="MobiDB-lite"/>
    </source>
</evidence>